<evidence type="ECO:0000256" key="1">
    <source>
        <dbReference type="SAM" id="MobiDB-lite"/>
    </source>
</evidence>
<dbReference type="RefSeq" id="WP_344732394.1">
    <property type="nucleotide sequence ID" value="NZ_BAAAZH010000010.1"/>
</dbReference>
<evidence type="ECO:0000313" key="3">
    <source>
        <dbReference type="Proteomes" id="UP001501495"/>
    </source>
</evidence>
<reference evidence="3" key="1">
    <citation type="journal article" date="2019" name="Int. J. Syst. Evol. Microbiol.">
        <title>The Global Catalogue of Microorganisms (GCM) 10K type strain sequencing project: providing services to taxonomists for standard genome sequencing and annotation.</title>
        <authorList>
            <consortium name="The Broad Institute Genomics Platform"/>
            <consortium name="The Broad Institute Genome Sequencing Center for Infectious Disease"/>
            <person name="Wu L."/>
            <person name="Ma J."/>
        </authorList>
    </citation>
    <scope>NUCLEOTIDE SEQUENCE [LARGE SCALE GENOMIC DNA]</scope>
    <source>
        <strain evidence="3">JCM 16703</strain>
    </source>
</reference>
<comment type="caution">
    <text evidence="2">The sequence shown here is derived from an EMBL/GenBank/DDBJ whole genome shotgun (WGS) entry which is preliminary data.</text>
</comment>
<name>A0ABP7XHG2_9ACTN</name>
<sequence length="60" mass="6470">MTIPPDPTHEPAGDDLLPADLVPSDDNPLAEGLPDGETAGDLRHEGKHVDHRLHEETGRD</sequence>
<feature type="region of interest" description="Disordered" evidence="1">
    <location>
        <begin position="1"/>
        <end position="60"/>
    </location>
</feature>
<accession>A0ABP7XHG2</accession>
<organism evidence="2 3">
    <name type="scientific">Nocardioides fonticola</name>
    <dbReference type="NCBI Taxonomy" id="450363"/>
    <lineage>
        <taxon>Bacteria</taxon>
        <taxon>Bacillati</taxon>
        <taxon>Actinomycetota</taxon>
        <taxon>Actinomycetes</taxon>
        <taxon>Propionibacteriales</taxon>
        <taxon>Nocardioidaceae</taxon>
        <taxon>Nocardioides</taxon>
    </lineage>
</organism>
<evidence type="ECO:0000313" key="2">
    <source>
        <dbReference type="EMBL" id="GAA4114340.1"/>
    </source>
</evidence>
<feature type="compositionally biased region" description="Basic and acidic residues" evidence="1">
    <location>
        <begin position="40"/>
        <end position="60"/>
    </location>
</feature>
<dbReference type="EMBL" id="BAAAZH010000010">
    <property type="protein sequence ID" value="GAA4114340.1"/>
    <property type="molecule type" value="Genomic_DNA"/>
</dbReference>
<gene>
    <name evidence="2" type="ORF">GCM10022215_12340</name>
</gene>
<proteinExistence type="predicted"/>
<keyword evidence="3" id="KW-1185">Reference proteome</keyword>
<dbReference type="Proteomes" id="UP001501495">
    <property type="component" value="Unassembled WGS sequence"/>
</dbReference>
<protein>
    <submittedName>
        <fullName evidence="2">Uncharacterized protein</fullName>
    </submittedName>
</protein>